<organism evidence="7 8">
    <name type="scientific">Goodfellowiella coeruleoviolacea</name>
    <dbReference type="NCBI Taxonomy" id="334858"/>
    <lineage>
        <taxon>Bacteria</taxon>
        <taxon>Bacillati</taxon>
        <taxon>Actinomycetota</taxon>
        <taxon>Actinomycetes</taxon>
        <taxon>Pseudonocardiales</taxon>
        <taxon>Pseudonocardiaceae</taxon>
        <taxon>Goodfellowiella</taxon>
    </lineage>
</organism>
<dbReference type="PIRSF" id="PIRSF006324">
    <property type="entry name" value="LeuE"/>
    <property type="match status" value="1"/>
</dbReference>
<dbReference type="GO" id="GO:0005886">
    <property type="term" value="C:plasma membrane"/>
    <property type="evidence" value="ECO:0007669"/>
    <property type="project" value="UniProtKB-SubCell"/>
</dbReference>
<feature type="transmembrane region" description="Helical" evidence="6">
    <location>
        <begin position="198"/>
        <end position="217"/>
    </location>
</feature>
<dbReference type="InterPro" id="IPR001123">
    <property type="entry name" value="LeuE-type"/>
</dbReference>
<keyword evidence="8" id="KW-1185">Reference proteome</keyword>
<keyword evidence="5 6" id="KW-0472">Membrane</keyword>
<accession>A0AAE3GDT1</accession>
<evidence type="ECO:0000256" key="5">
    <source>
        <dbReference type="ARBA" id="ARBA00023136"/>
    </source>
</evidence>
<evidence type="ECO:0000256" key="6">
    <source>
        <dbReference type="SAM" id="Phobius"/>
    </source>
</evidence>
<reference evidence="7" key="1">
    <citation type="submission" date="2022-06" db="EMBL/GenBank/DDBJ databases">
        <title>Genomic Encyclopedia of Archaeal and Bacterial Type Strains, Phase II (KMG-II): from individual species to whole genera.</title>
        <authorList>
            <person name="Goeker M."/>
        </authorList>
    </citation>
    <scope>NUCLEOTIDE SEQUENCE</scope>
    <source>
        <strain evidence="7">DSM 43935</strain>
    </source>
</reference>
<evidence type="ECO:0000313" key="7">
    <source>
        <dbReference type="EMBL" id="MCP2166285.1"/>
    </source>
</evidence>
<dbReference type="Proteomes" id="UP001206128">
    <property type="component" value="Unassembled WGS sequence"/>
</dbReference>
<dbReference type="GO" id="GO:0015171">
    <property type="term" value="F:amino acid transmembrane transporter activity"/>
    <property type="evidence" value="ECO:0007669"/>
    <property type="project" value="TreeGrafter"/>
</dbReference>
<evidence type="ECO:0000256" key="1">
    <source>
        <dbReference type="ARBA" id="ARBA00004651"/>
    </source>
</evidence>
<feature type="transmembrane region" description="Helical" evidence="6">
    <location>
        <begin position="6"/>
        <end position="27"/>
    </location>
</feature>
<dbReference type="PANTHER" id="PTHR30086:SF20">
    <property type="entry name" value="ARGININE EXPORTER PROTEIN ARGO-RELATED"/>
    <property type="match status" value="1"/>
</dbReference>
<keyword evidence="3 6" id="KW-0812">Transmembrane</keyword>
<name>A0AAE3GDT1_9PSEU</name>
<keyword evidence="2" id="KW-1003">Cell membrane</keyword>
<comment type="subcellular location">
    <subcellularLocation>
        <location evidence="1">Cell membrane</location>
        <topology evidence="1">Multi-pass membrane protein</topology>
    </subcellularLocation>
</comment>
<gene>
    <name evidence="7" type="ORF">LX83_003144</name>
</gene>
<protein>
    <submittedName>
        <fullName evidence="7">Threonine/homoserine/homoserine lactone efflux protein</fullName>
    </submittedName>
</protein>
<proteinExistence type="predicted"/>
<evidence type="ECO:0000313" key="8">
    <source>
        <dbReference type="Proteomes" id="UP001206128"/>
    </source>
</evidence>
<feature type="transmembrane region" description="Helical" evidence="6">
    <location>
        <begin position="69"/>
        <end position="87"/>
    </location>
</feature>
<dbReference type="AlphaFoldDB" id="A0AAE3GDT1"/>
<dbReference type="PANTHER" id="PTHR30086">
    <property type="entry name" value="ARGININE EXPORTER PROTEIN ARGO"/>
    <property type="match status" value="1"/>
</dbReference>
<dbReference type="RefSeq" id="WP_253771939.1">
    <property type="nucleotide sequence ID" value="NZ_JAMTCK010000006.1"/>
</dbReference>
<keyword evidence="4 6" id="KW-1133">Transmembrane helix</keyword>
<evidence type="ECO:0000256" key="4">
    <source>
        <dbReference type="ARBA" id="ARBA00022989"/>
    </source>
</evidence>
<sequence>MGVVTGAFVLTCVLVVVAPGPSLAVIIDQTLRGGRSAGLVTVAGNVSGQVGWALASVLGLTALVRTSEIAFVVLKVAGAVYLCWLGVQSLRRARRNYVAPSAAATPGPAEPVRVGGTGRRRGLASSYRAGLLTNATNPKAAALYLALFPQFLPADGNALLDTATLAGTQMLISAVWYSLMVLVVGTARLLLARPRVRAVIDGLTGAVLVGLGIRMITMSRAAV</sequence>
<dbReference type="Pfam" id="PF01810">
    <property type="entry name" value="LysE"/>
    <property type="match status" value="1"/>
</dbReference>
<evidence type="ECO:0000256" key="3">
    <source>
        <dbReference type="ARBA" id="ARBA00022692"/>
    </source>
</evidence>
<comment type="caution">
    <text evidence="7">The sequence shown here is derived from an EMBL/GenBank/DDBJ whole genome shotgun (WGS) entry which is preliminary data.</text>
</comment>
<evidence type="ECO:0000256" key="2">
    <source>
        <dbReference type="ARBA" id="ARBA00022475"/>
    </source>
</evidence>
<feature type="transmembrane region" description="Helical" evidence="6">
    <location>
        <begin position="39"/>
        <end position="63"/>
    </location>
</feature>
<dbReference type="EMBL" id="JAMTCK010000006">
    <property type="protein sequence ID" value="MCP2166285.1"/>
    <property type="molecule type" value="Genomic_DNA"/>
</dbReference>
<feature type="transmembrane region" description="Helical" evidence="6">
    <location>
        <begin position="129"/>
        <end position="151"/>
    </location>
</feature>
<feature type="transmembrane region" description="Helical" evidence="6">
    <location>
        <begin position="171"/>
        <end position="191"/>
    </location>
</feature>